<accession>A0AAN8VWB2</accession>
<dbReference type="PANTHER" id="PTHR10795">
    <property type="entry name" value="PROPROTEIN CONVERTASE SUBTILISIN/KEXIN"/>
    <property type="match status" value="1"/>
</dbReference>
<protein>
    <submittedName>
        <fullName evidence="4">Subtilisin-like protease, fibronectin type-III domain</fullName>
    </submittedName>
</protein>
<reference evidence="4 5" key="1">
    <citation type="submission" date="2023-12" db="EMBL/GenBank/DDBJ databases">
        <title>A high-quality genome assembly for Dillenia turbinata (Dilleniales).</title>
        <authorList>
            <person name="Chanderbali A."/>
        </authorList>
    </citation>
    <scope>NUCLEOTIDE SEQUENCE [LARGE SCALE GENOMIC DNA]</scope>
    <source>
        <strain evidence="4">LSX21</strain>
        <tissue evidence="4">Leaf</tissue>
    </source>
</reference>
<organism evidence="4 5">
    <name type="scientific">Dillenia turbinata</name>
    <dbReference type="NCBI Taxonomy" id="194707"/>
    <lineage>
        <taxon>Eukaryota</taxon>
        <taxon>Viridiplantae</taxon>
        <taxon>Streptophyta</taxon>
        <taxon>Embryophyta</taxon>
        <taxon>Tracheophyta</taxon>
        <taxon>Spermatophyta</taxon>
        <taxon>Magnoliopsida</taxon>
        <taxon>eudicotyledons</taxon>
        <taxon>Gunneridae</taxon>
        <taxon>Pentapetalae</taxon>
        <taxon>Dilleniales</taxon>
        <taxon>Dilleniaceae</taxon>
        <taxon>Dillenia</taxon>
    </lineage>
</organism>
<dbReference type="InterPro" id="IPR041469">
    <property type="entry name" value="Subtilisin-like_FN3"/>
</dbReference>
<evidence type="ECO:0000313" key="4">
    <source>
        <dbReference type="EMBL" id="KAK6936971.1"/>
    </source>
</evidence>
<comment type="caution">
    <text evidence="4">The sequence shown here is derived from an EMBL/GenBank/DDBJ whole genome shotgun (WGS) entry which is preliminary data.</text>
</comment>
<keyword evidence="4" id="KW-0378">Hydrolase</keyword>
<dbReference type="EMBL" id="JBAMMX010000007">
    <property type="protein sequence ID" value="KAK6936971.1"/>
    <property type="molecule type" value="Genomic_DNA"/>
</dbReference>
<name>A0AAN8VWB2_9MAGN</name>
<dbReference type="InterPro" id="IPR045051">
    <property type="entry name" value="SBT"/>
</dbReference>
<dbReference type="GO" id="GO:0006508">
    <property type="term" value="P:proteolysis"/>
    <property type="evidence" value="ECO:0007669"/>
    <property type="project" value="UniProtKB-KW"/>
</dbReference>
<evidence type="ECO:0000313" key="5">
    <source>
        <dbReference type="Proteomes" id="UP001370490"/>
    </source>
</evidence>
<dbReference type="AlphaFoldDB" id="A0AAN8VWB2"/>
<dbReference type="Gene3D" id="3.50.30.30">
    <property type="match status" value="1"/>
</dbReference>
<keyword evidence="5" id="KW-1185">Reference proteome</keyword>
<proteinExistence type="inferred from homology"/>
<comment type="similarity">
    <text evidence="1">Belongs to the peptidase S8 family.</text>
</comment>
<dbReference type="GO" id="GO:0008233">
    <property type="term" value="F:peptidase activity"/>
    <property type="evidence" value="ECO:0007669"/>
    <property type="project" value="UniProtKB-KW"/>
</dbReference>
<feature type="domain" description="Subtilisin-like protease fibronectin type-III" evidence="3">
    <location>
        <begin position="184"/>
        <end position="276"/>
    </location>
</feature>
<dbReference type="Pfam" id="PF17766">
    <property type="entry name" value="fn3_6"/>
    <property type="match status" value="1"/>
</dbReference>
<gene>
    <name evidence="4" type="ORF">RJ641_034001</name>
</gene>
<keyword evidence="2" id="KW-0732">Signal</keyword>
<evidence type="ECO:0000256" key="1">
    <source>
        <dbReference type="ARBA" id="ARBA00011073"/>
    </source>
</evidence>
<evidence type="ECO:0000256" key="2">
    <source>
        <dbReference type="ARBA" id="ARBA00022729"/>
    </source>
</evidence>
<dbReference type="Proteomes" id="UP001370490">
    <property type="component" value="Unassembled WGS sequence"/>
</dbReference>
<sequence>MASPMEDQCSFESSFSEKGGFLKNEFHVQKMLPNQANFVAISAQLIMSVQGEGFVTSSINAKLAGSSSYFDDGICHPSMWKNKKAVGKVILCFSTRGSITNGMAEQAALLANASGLIFVEPLSNQIADVDFIPTVRVDMIEGTKLNDLLAESIFLPKVQIQASKTVIGKSPAPVVAYFSSRGPSTTTPDILKTVVTIKRTVCNVGQSKTAVYFVSTRSPDGVEVEVWPRVMIFSYFKEEMTYYVTLKPRKKSQGRFDYGEIIWSDGFHYVRSPLVVCVNTTEDSIKHSNI</sequence>
<dbReference type="Gene3D" id="2.60.40.2310">
    <property type="match status" value="1"/>
</dbReference>
<evidence type="ECO:0000259" key="3">
    <source>
        <dbReference type="Pfam" id="PF17766"/>
    </source>
</evidence>
<dbReference type="CDD" id="cd02120">
    <property type="entry name" value="PA_subtilisin_like"/>
    <property type="match status" value="1"/>
</dbReference>
<keyword evidence="4" id="KW-0645">Protease</keyword>